<dbReference type="InterPro" id="IPR028939">
    <property type="entry name" value="P5C_Rdtase_cat_N"/>
</dbReference>
<keyword evidence="1" id="KW-0560">Oxidoreductase</keyword>
<protein>
    <submittedName>
        <fullName evidence="3">NADP oxidoreductase</fullName>
    </submittedName>
</protein>
<dbReference type="EMBL" id="CP012643">
    <property type="protein sequence ID" value="ALI98876.1"/>
    <property type="molecule type" value="Genomic_DNA"/>
</dbReference>
<dbReference type="PATRIC" id="fig|512763.3.peg.1690"/>
<organism evidence="3 4">
    <name type="scientific">Rufibacter tibetensis</name>
    <dbReference type="NCBI Taxonomy" id="512763"/>
    <lineage>
        <taxon>Bacteria</taxon>
        <taxon>Pseudomonadati</taxon>
        <taxon>Bacteroidota</taxon>
        <taxon>Cytophagia</taxon>
        <taxon>Cytophagales</taxon>
        <taxon>Hymenobacteraceae</taxon>
        <taxon>Rufibacter</taxon>
    </lineage>
</organism>
<dbReference type="Proteomes" id="UP000061382">
    <property type="component" value="Chromosome"/>
</dbReference>
<evidence type="ECO:0000313" key="4">
    <source>
        <dbReference type="Proteomes" id="UP000061382"/>
    </source>
</evidence>
<evidence type="ECO:0000259" key="2">
    <source>
        <dbReference type="Pfam" id="PF03807"/>
    </source>
</evidence>
<dbReference type="SUPFAM" id="SSF51735">
    <property type="entry name" value="NAD(P)-binding Rossmann-fold domains"/>
    <property type="match status" value="1"/>
</dbReference>
<name>A0A0P0CR12_9BACT</name>
<dbReference type="KEGG" id="rti:DC20_07675"/>
<dbReference type="InterPro" id="IPR036291">
    <property type="entry name" value="NAD(P)-bd_dom_sf"/>
</dbReference>
<evidence type="ECO:0000256" key="1">
    <source>
        <dbReference type="ARBA" id="ARBA00023002"/>
    </source>
</evidence>
<dbReference type="Gene3D" id="3.40.50.720">
    <property type="entry name" value="NAD(P)-binding Rossmann-like Domain"/>
    <property type="match status" value="1"/>
</dbReference>
<dbReference type="GO" id="GO:0016491">
    <property type="term" value="F:oxidoreductase activity"/>
    <property type="evidence" value="ECO:0007669"/>
    <property type="project" value="UniProtKB-KW"/>
</dbReference>
<reference evidence="3 4" key="1">
    <citation type="submission" date="2015-08" db="EMBL/GenBank/DDBJ databases">
        <title>Complete genome sequence of Rufibacter tibetensis strain 1351t, a radiation-resistant bacterium from tibet plateau.</title>
        <authorList>
            <person name="Dai J."/>
        </authorList>
    </citation>
    <scope>NUCLEOTIDE SEQUENCE [LARGE SCALE GENOMIC DNA]</scope>
    <source>
        <strain evidence="3 4">1351</strain>
    </source>
</reference>
<dbReference type="Pfam" id="PF03807">
    <property type="entry name" value="F420_oxidored"/>
    <property type="match status" value="1"/>
</dbReference>
<dbReference type="InterPro" id="IPR051267">
    <property type="entry name" value="STEAP_metalloreductase"/>
</dbReference>
<feature type="domain" description="Pyrroline-5-carboxylate reductase catalytic N-terminal" evidence="2">
    <location>
        <begin position="5"/>
        <end position="93"/>
    </location>
</feature>
<sequence>MKTSIGIIGAGNIGKTAARHFVKAGYQVILSNSHGPESLQETILSLGGNSKAGTREEAAQADIVLLALPWSQLESLTTLTDWTDRIVIDATNHFITYAPDFQVADLGGRASSEVVQELLPGARVVKAFNTLYFKVLQADPAVGNGHRVLFLSGDDASAKAVVREVISSIGFAPVDLGTLDGGGKLQQAKGQLATLNFIQL</sequence>
<accession>A0A0P0CR12</accession>
<gene>
    <name evidence="3" type="ORF">DC20_07675</name>
</gene>
<proteinExistence type="predicted"/>
<dbReference type="RefSeq" id="WP_062543288.1">
    <property type="nucleotide sequence ID" value="NZ_CP012643.1"/>
</dbReference>
<dbReference type="STRING" id="512763.DC20_07675"/>
<dbReference type="OrthoDB" id="9786864at2"/>
<keyword evidence="4" id="KW-1185">Reference proteome</keyword>
<dbReference type="AlphaFoldDB" id="A0A0P0CR12"/>
<dbReference type="PANTHER" id="PTHR14239">
    <property type="entry name" value="DUDULIN-RELATED"/>
    <property type="match status" value="1"/>
</dbReference>
<evidence type="ECO:0000313" key="3">
    <source>
        <dbReference type="EMBL" id="ALI98876.1"/>
    </source>
</evidence>